<gene>
    <name evidence="3" type="ORF">KDK95_08440</name>
</gene>
<protein>
    <recommendedName>
        <fullName evidence="5">Cell division initiation protein</fullName>
    </recommendedName>
</protein>
<comment type="caution">
    <text evidence="3">The sequence shown here is derived from an EMBL/GenBank/DDBJ whole genome shotgun (WGS) entry which is preliminary data.</text>
</comment>
<evidence type="ECO:0000256" key="2">
    <source>
        <dbReference type="SAM" id="MobiDB-lite"/>
    </source>
</evidence>
<feature type="compositionally biased region" description="Gly residues" evidence="2">
    <location>
        <begin position="231"/>
        <end position="243"/>
    </location>
</feature>
<feature type="coiled-coil region" evidence="1">
    <location>
        <begin position="55"/>
        <end position="121"/>
    </location>
</feature>
<keyword evidence="1" id="KW-0175">Coiled coil</keyword>
<evidence type="ECO:0000313" key="4">
    <source>
        <dbReference type="Proteomes" id="UP000676325"/>
    </source>
</evidence>
<dbReference type="Proteomes" id="UP000676325">
    <property type="component" value="Unassembled WGS sequence"/>
</dbReference>
<proteinExistence type="predicted"/>
<reference evidence="3" key="1">
    <citation type="submission" date="2021-04" db="EMBL/GenBank/DDBJ databases">
        <title>Genome based classification of Actinospica acidithermotolerans sp. nov., an actinobacterium isolated from an Indonesian hot spring.</title>
        <authorList>
            <person name="Kusuma A.B."/>
            <person name="Putra K.E."/>
            <person name="Nafisah S."/>
            <person name="Loh J."/>
            <person name="Nouioui I."/>
            <person name="Goodfellow M."/>
        </authorList>
    </citation>
    <scope>NUCLEOTIDE SEQUENCE</scope>
    <source>
        <strain evidence="3">MGRD01-02</strain>
    </source>
</reference>
<feature type="region of interest" description="Disordered" evidence="2">
    <location>
        <begin position="139"/>
        <end position="337"/>
    </location>
</feature>
<keyword evidence="4" id="KW-1185">Reference proteome</keyword>
<organism evidence="3 4">
    <name type="scientific">Actinospica acidithermotolerans</name>
    <dbReference type="NCBI Taxonomy" id="2828514"/>
    <lineage>
        <taxon>Bacteria</taxon>
        <taxon>Bacillati</taxon>
        <taxon>Actinomycetota</taxon>
        <taxon>Actinomycetes</taxon>
        <taxon>Catenulisporales</taxon>
        <taxon>Actinospicaceae</taxon>
        <taxon>Actinospica</taxon>
    </lineage>
</organism>
<feature type="compositionally biased region" description="Low complexity" evidence="2">
    <location>
        <begin position="250"/>
        <end position="267"/>
    </location>
</feature>
<evidence type="ECO:0008006" key="5">
    <source>
        <dbReference type="Google" id="ProtNLM"/>
    </source>
</evidence>
<dbReference type="CDD" id="cd06503">
    <property type="entry name" value="ATP-synt_Fo_b"/>
    <property type="match status" value="1"/>
</dbReference>
<feature type="compositionally biased region" description="Basic and acidic residues" evidence="2">
    <location>
        <begin position="220"/>
        <end position="229"/>
    </location>
</feature>
<name>A0A941E753_9ACTN</name>
<dbReference type="RefSeq" id="WP_212517471.1">
    <property type="nucleotide sequence ID" value="NZ_JAGSOH010000015.1"/>
</dbReference>
<sequence>MDVNAKIDELIEIVESARAMPMSTSCVINRAQVLELLDQLKHGLPEEMDRARKVLSDRESVLEEGRREAERLRDRARGERDSIINNTDISREAQDAASRMLSDARREADQIRADADEYVDQKLANFEVVLTKTLQAVGRGRDKMKGSSNPMEELGRHVDEQDAAAAERKRSRDFSGTGEIPQVREFEEEPAFGQGGGYQDSGYQDGFEATGEYTRVAFTEAERPYEPHPHGGYGDAPGYGEDQGGYQEPYYPAAQGGYEQQGYDQGAVQGYGTGEFAEQPQYGEGGYDQSGQWAPGPQGYGHPGRAQGPGPDYPADETSYFDTGLIDVRQFQQQQYQ</sequence>
<accession>A0A941E753</accession>
<dbReference type="AlphaFoldDB" id="A0A941E753"/>
<dbReference type="EMBL" id="JAGSOH010000015">
    <property type="protein sequence ID" value="MBR7826326.1"/>
    <property type="molecule type" value="Genomic_DNA"/>
</dbReference>
<evidence type="ECO:0000256" key="1">
    <source>
        <dbReference type="SAM" id="Coils"/>
    </source>
</evidence>
<feature type="compositionally biased region" description="Basic and acidic residues" evidence="2">
    <location>
        <begin position="153"/>
        <end position="173"/>
    </location>
</feature>
<evidence type="ECO:0000313" key="3">
    <source>
        <dbReference type="EMBL" id="MBR7826326.1"/>
    </source>
</evidence>